<gene>
    <name evidence="2" type="ORF">ACFPN2_16680</name>
</gene>
<keyword evidence="1" id="KW-0732">Signal</keyword>
<sequence>MGKATQIAAIVAFGVVATIATIAVQAAQQPQQAQAPQAPPAAEEAAPSTFVTLKLEGSCDSQNTRLWLVNSHTYKTIATTVRWRAAGGKDLSEQFFPGPNSVREIGCAAEAEILDAKFADF</sequence>
<keyword evidence="3" id="KW-1185">Reference proteome</keyword>
<evidence type="ECO:0000313" key="2">
    <source>
        <dbReference type="EMBL" id="MFC4310731.1"/>
    </source>
</evidence>
<name>A0ABV8STF6_9GAMM</name>
<organism evidence="2 3">
    <name type="scientific">Steroidobacter flavus</name>
    <dbReference type="NCBI Taxonomy" id="1842136"/>
    <lineage>
        <taxon>Bacteria</taxon>
        <taxon>Pseudomonadati</taxon>
        <taxon>Pseudomonadota</taxon>
        <taxon>Gammaproteobacteria</taxon>
        <taxon>Steroidobacterales</taxon>
        <taxon>Steroidobacteraceae</taxon>
        <taxon>Steroidobacter</taxon>
    </lineage>
</organism>
<dbReference type="RefSeq" id="WP_380598467.1">
    <property type="nucleotide sequence ID" value="NZ_JBHSDU010000003.1"/>
</dbReference>
<feature type="chain" id="PRO_5045259248" evidence="1">
    <location>
        <begin position="27"/>
        <end position="121"/>
    </location>
</feature>
<evidence type="ECO:0000313" key="3">
    <source>
        <dbReference type="Proteomes" id="UP001595904"/>
    </source>
</evidence>
<feature type="signal peptide" evidence="1">
    <location>
        <begin position="1"/>
        <end position="26"/>
    </location>
</feature>
<proteinExistence type="predicted"/>
<protein>
    <submittedName>
        <fullName evidence="2">Uncharacterized protein</fullName>
    </submittedName>
</protein>
<dbReference type="Proteomes" id="UP001595904">
    <property type="component" value="Unassembled WGS sequence"/>
</dbReference>
<comment type="caution">
    <text evidence="2">The sequence shown here is derived from an EMBL/GenBank/DDBJ whole genome shotgun (WGS) entry which is preliminary data.</text>
</comment>
<dbReference type="EMBL" id="JBHSDU010000003">
    <property type="protein sequence ID" value="MFC4310731.1"/>
    <property type="molecule type" value="Genomic_DNA"/>
</dbReference>
<reference evidence="3" key="1">
    <citation type="journal article" date="2019" name="Int. J. Syst. Evol. Microbiol.">
        <title>The Global Catalogue of Microorganisms (GCM) 10K type strain sequencing project: providing services to taxonomists for standard genome sequencing and annotation.</title>
        <authorList>
            <consortium name="The Broad Institute Genomics Platform"/>
            <consortium name="The Broad Institute Genome Sequencing Center for Infectious Disease"/>
            <person name="Wu L."/>
            <person name="Ma J."/>
        </authorList>
    </citation>
    <scope>NUCLEOTIDE SEQUENCE [LARGE SCALE GENOMIC DNA]</scope>
    <source>
        <strain evidence="3">CGMCC 1.10759</strain>
    </source>
</reference>
<evidence type="ECO:0000256" key="1">
    <source>
        <dbReference type="SAM" id="SignalP"/>
    </source>
</evidence>
<accession>A0ABV8STF6</accession>